<protein>
    <recommendedName>
        <fullName evidence="4">NiFe hydrogenase</fullName>
    </recommendedName>
</protein>
<accession>A0A2U1S9U6</accession>
<reference evidence="2 3" key="1">
    <citation type="submission" date="2017-03" db="EMBL/GenBank/DDBJ databases">
        <title>Genome sequence of Methanobrevibacter wosei.</title>
        <authorList>
            <person name="Poehlein A."/>
            <person name="Seedorf H."/>
            <person name="Daniel R."/>
        </authorList>
    </citation>
    <scope>NUCLEOTIDE SEQUENCE [LARGE SCALE GENOMIC DNA]</scope>
    <source>
        <strain evidence="2 3">DSM 11979</strain>
    </source>
</reference>
<dbReference type="InterPro" id="IPR019211">
    <property type="entry name" value="EhaL"/>
</dbReference>
<dbReference type="Pfam" id="PF09877">
    <property type="entry name" value="EhaL"/>
    <property type="match status" value="1"/>
</dbReference>
<comment type="caution">
    <text evidence="2">The sequence shown here is derived from an EMBL/GenBank/DDBJ whole genome shotgun (WGS) entry which is preliminary data.</text>
</comment>
<keyword evidence="1" id="KW-0472">Membrane</keyword>
<feature type="transmembrane region" description="Helical" evidence="1">
    <location>
        <begin position="30"/>
        <end position="49"/>
    </location>
</feature>
<dbReference type="Proteomes" id="UP000245577">
    <property type="component" value="Unassembled WGS sequence"/>
</dbReference>
<keyword evidence="1" id="KW-0812">Transmembrane</keyword>
<dbReference type="EMBL" id="MZGU01000002">
    <property type="protein sequence ID" value="PWB87127.1"/>
    <property type="molecule type" value="Genomic_DNA"/>
</dbReference>
<dbReference type="AlphaFoldDB" id="A0A2U1S9U6"/>
<gene>
    <name evidence="2" type="ORF">MBBWO_02440</name>
</gene>
<dbReference type="RefSeq" id="WP_116669065.1">
    <property type="nucleotide sequence ID" value="NZ_CAMLVV010000008.1"/>
</dbReference>
<feature type="transmembrane region" description="Helical" evidence="1">
    <location>
        <begin position="83"/>
        <end position="100"/>
    </location>
</feature>
<keyword evidence="3" id="KW-1185">Reference proteome</keyword>
<evidence type="ECO:0000313" key="3">
    <source>
        <dbReference type="Proteomes" id="UP000245577"/>
    </source>
</evidence>
<proteinExistence type="predicted"/>
<keyword evidence="1" id="KW-1133">Transmembrane helix</keyword>
<name>A0A2U1S9U6_9EURY</name>
<organism evidence="2 3">
    <name type="scientific">Methanobrevibacter woesei</name>
    <dbReference type="NCBI Taxonomy" id="190976"/>
    <lineage>
        <taxon>Archaea</taxon>
        <taxon>Methanobacteriati</taxon>
        <taxon>Methanobacteriota</taxon>
        <taxon>Methanomada group</taxon>
        <taxon>Methanobacteria</taxon>
        <taxon>Methanobacteriales</taxon>
        <taxon>Methanobacteriaceae</taxon>
        <taxon>Methanobrevibacter</taxon>
    </lineage>
</organism>
<dbReference type="OrthoDB" id="64436at2157"/>
<evidence type="ECO:0008006" key="4">
    <source>
        <dbReference type="Google" id="ProtNLM"/>
    </source>
</evidence>
<evidence type="ECO:0000256" key="1">
    <source>
        <dbReference type="SAM" id="Phobius"/>
    </source>
</evidence>
<evidence type="ECO:0000313" key="2">
    <source>
        <dbReference type="EMBL" id="PWB87127.1"/>
    </source>
</evidence>
<feature type="transmembrane region" description="Helical" evidence="1">
    <location>
        <begin position="6"/>
        <end position="23"/>
    </location>
</feature>
<sequence length="102" mass="11571">MIEYLIYILTFVIGSILGLLWSYKKHGEPYVIKGLDIAITVIALIGWILIFNFTWSVILLAIGFFLVGFVLNERPGYGRLETVIGIVVSAVIYLIWHLILMV</sequence>